<accession>A0A402A8P9</accession>
<proteinExistence type="predicted"/>
<protein>
    <recommendedName>
        <fullName evidence="3">PAS domain-containing protein</fullName>
    </recommendedName>
</protein>
<evidence type="ECO:0000313" key="2">
    <source>
        <dbReference type="Proteomes" id="UP000287352"/>
    </source>
</evidence>
<reference evidence="2" key="1">
    <citation type="submission" date="2018-12" db="EMBL/GenBank/DDBJ databases">
        <title>Tengunoibacter tsumagoiensis gen. nov., sp. nov., Dictyobacter kobayashii sp. nov., D. alpinus sp. nov., and D. joshuensis sp. nov. and description of Dictyobacteraceae fam. nov. within the order Ktedonobacterales isolated from Tengu-no-mugimeshi.</title>
        <authorList>
            <person name="Wang C.M."/>
            <person name="Zheng Y."/>
            <person name="Sakai Y."/>
            <person name="Toyoda A."/>
            <person name="Minakuchi Y."/>
            <person name="Abe K."/>
            <person name="Yokota A."/>
            <person name="Yabe S."/>
        </authorList>
    </citation>
    <scope>NUCLEOTIDE SEQUENCE [LARGE SCALE GENOMIC DNA]</scope>
    <source>
        <strain evidence="2">Uno3</strain>
    </source>
</reference>
<dbReference type="EMBL" id="BIFR01000002">
    <property type="protein sequence ID" value="GCE15331.1"/>
    <property type="molecule type" value="Genomic_DNA"/>
</dbReference>
<keyword evidence="2" id="KW-1185">Reference proteome</keyword>
<comment type="caution">
    <text evidence="1">The sequence shown here is derived from an EMBL/GenBank/DDBJ whole genome shotgun (WGS) entry which is preliminary data.</text>
</comment>
<name>A0A402A8P9_9CHLR</name>
<dbReference type="Proteomes" id="UP000287352">
    <property type="component" value="Unassembled WGS sequence"/>
</dbReference>
<organism evidence="1 2">
    <name type="scientific">Tengunoibacter tsumagoiensis</name>
    <dbReference type="NCBI Taxonomy" id="2014871"/>
    <lineage>
        <taxon>Bacteria</taxon>
        <taxon>Bacillati</taxon>
        <taxon>Chloroflexota</taxon>
        <taxon>Ktedonobacteria</taxon>
        <taxon>Ktedonobacterales</taxon>
        <taxon>Dictyobacteraceae</taxon>
        <taxon>Tengunoibacter</taxon>
    </lineage>
</organism>
<dbReference type="AlphaFoldDB" id="A0A402A8P9"/>
<evidence type="ECO:0008006" key="3">
    <source>
        <dbReference type="Google" id="ProtNLM"/>
    </source>
</evidence>
<gene>
    <name evidence="1" type="ORF">KTT_51900</name>
</gene>
<sequence length="80" mass="9128">MAAGYLPEDETTLNAQTYDLSLNLMHAFIYPAALVDQQNNLLDVNSRFLRLHELPAVEDIPLDQRNMIALAFCKAFIKIY</sequence>
<evidence type="ECO:0000313" key="1">
    <source>
        <dbReference type="EMBL" id="GCE15331.1"/>
    </source>
</evidence>